<keyword evidence="1" id="KW-0472">Membrane</keyword>
<organism evidence="2 3">
    <name type="scientific">Deinococcus oregonensis</name>
    <dbReference type="NCBI Taxonomy" id="1805970"/>
    <lineage>
        <taxon>Bacteria</taxon>
        <taxon>Thermotogati</taxon>
        <taxon>Deinococcota</taxon>
        <taxon>Deinococci</taxon>
        <taxon>Deinococcales</taxon>
        <taxon>Deinococcaceae</taxon>
        <taxon>Deinococcus</taxon>
    </lineage>
</organism>
<protein>
    <submittedName>
        <fullName evidence="2">Uncharacterized protein</fullName>
    </submittedName>
</protein>
<feature type="transmembrane region" description="Helical" evidence="1">
    <location>
        <begin position="58"/>
        <end position="82"/>
    </location>
</feature>
<reference evidence="2 3" key="1">
    <citation type="submission" date="2024-09" db="EMBL/GenBank/DDBJ databases">
        <authorList>
            <person name="Sun Q."/>
            <person name="Mori K."/>
        </authorList>
    </citation>
    <scope>NUCLEOTIDE SEQUENCE [LARGE SCALE GENOMIC DNA]</scope>
    <source>
        <strain evidence="2 3">JCM 13503</strain>
    </source>
</reference>
<evidence type="ECO:0000256" key="1">
    <source>
        <dbReference type="SAM" id="Phobius"/>
    </source>
</evidence>
<comment type="caution">
    <text evidence="2">The sequence shown here is derived from an EMBL/GenBank/DDBJ whole genome shotgun (WGS) entry which is preliminary data.</text>
</comment>
<dbReference type="Proteomes" id="UP001589733">
    <property type="component" value="Unassembled WGS sequence"/>
</dbReference>
<dbReference type="RefSeq" id="WP_380011024.1">
    <property type="nucleotide sequence ID" value="NZ_JBHLYR010000044.1"/>
</dbReference>
<evidence type="ECO:0000313" key="2">
    <source>
        <dbReference type="EMBL" id="MFB9993023.1"/>
    </source>
</evidence>
<accession>A0ABV6B3R3</accession>
<proteinExistence type="predicted"/>
<evidence type="ECO:0000313" key="3">
    <source>
        <dbReference type="Proteomes" id="UP001589733"/>
    </source>
</evidence>
<keyword evidence="1" id="KW-0812">Transmembrane</keyword>
<keyword evidence="1" id="KW-1133">Transmembrane helix</keyword>
<gene>
    <name evidence="2" type="ORF">ACFFLM_13700</name>
</gene>
<sequence length="89" mass="9496">MLMLALGLVLDTLLLLLDPSPRRPVALRVFSFLLPLLVWAPYLALNVRLGLSNLSLELWLGVAVMAGLGGLALSVLVLPPALPAEAERS</sequence>
<name>A0ABV6B3R3_9DEIO</name>
<keyword evidence="3" id="KW-1185">Reference proteome</keyword>
<dbReference type="EMBL" id="JBHLYR010000044">
    <property type="protein sequence ID" value="MFB9993023.1"/>
    <property type="molecule type" value="Genomic_DNA"/>
</dbReference>
<feature type="transmembrane region" description="Helical" evidence="1">
    <location>
        <begin position="32"/>
        <end position="51"/>
    </location>
</feature>